<organism evidence="1 2">
    <name type="scientific">Lindgomyces ingoldianus</name>
    <dbReference type="NCBI Taxonomy" id="673940"/>
    <lineage>
        <taxon>Eukaryota</taxon>
        <taxon>Fungi</taxon>
        <taxon>Dikarya</taxon>
        <taxon>Ascomycota</taxon>
        <taxon>Pezizomycotina</taxon>
        <taxon>Dothideomycetes</taxon>
        <taxon>Pleosporomycetidae</taxon>
        <taxon>Pleosporales</taxon>
        <taxon>Lindgomycetaceae</taxon>
        <taxon>Lindgomyces</taxon>
    </lineage>
</organism>
<keyword evidence="2" id="KW-1185">Reference proteome</keyword>
<comment type="caution">
    <text evidence="1">The sequence shown here is derived from an EMBL/GenBank/DDBJ whole genome shotgun (WGS) entry which is preliminary data.</text>
</comment>
<protein>
    <submittedName>
        <fullName evidence="1">Uncharacterized protein</fullName>
    </submittedName>
</protein>
<gene>
    <name evidence="1" type="ORF">BDR25DRAFT_375363</name>
</gene>
<dbReference type="Proteomes" id="UP000799755">
    <property type="component" value="Unassembled WGS sequence"/>
</dbReference>
<reference evidence="1" key="1">
    <citation type="journal article" date="2020" name="Stud. Mycol.">
        <title>101 Dothideomycetes genomes: a test case for predicting lifestyles and emergence of pathogens.</title>
        <authorList>
            <person name="Haridas S."/>
            <person name="Albert R."/>
            <person name="Binder M."/>
            <person name="Bloem J."/>
            <person name="Labutti K."/>
            <person name="Salamov A."/>
            <person name="Andreopoulos B."/>
            <person name="Baker S."/>
            <person name="Barry K."/>
            <person name="Bills G."/>
            <person name="Bluhm B."/>
            <person name="Cannon C."/>
            <person name="Castanera R."/>
            <person name="Culley D."/>
            <person name="Daum C."/>
            <person name="Ezra D."/>
            <person name="Gonzalez J."/>
            <person name="Henrissat B."/>
            <person name="Kuo A."/>
            <person name="Liang C."/>
            <person name="Lipzen A."/>
            <person name="Lutzoni F."/>
            <person name="Magnuson J."/>
            <person name="Mondo S."/>
            <person name="Nolan M."/>
            <person name="Ohm R."/>
            <person name="Pangilinan J."/>
            <person name="Park H.-J."/>
            <person name="Ramirez L."/>
            <person name="Alfaro M."/>
            <person name="Sun H."/>
            <person name="Tritt A."/>
            <person name="Yoshinaga Y."/>
            <person name="Zwiers L.-H."/>
            <person name="Turgeon B."/>
            <person name="Goodwin S."/>
            <person name="Spatafora J."/>
            <person name="Crous P."/>
            <person name="Grigoriev I."/>
        </authorList>
    </citation>
    <scope>NUCLEOTIDE SEQUENCE</scope>
    <source>
        <strain evidence="1">ATCC 200398</strain>
    </source>
</reference>
<proteinExistence type="predicted"/>
<name>A0ACB6RBB3_9PLEO</name>
<evidence type="ECO:0000313" key="1">
    <source>
        <dbReference type="EMBL" id="KAF2476426.1"/>
    </source>
</evidence>
<accession>A0ACB6RBB3</accession>
<sequence length="295" mass="31072">MCSLFGYTIILTLSYTALAQTCYFPNGDESGSDTACNPNSLVSTCCFEGQACLSNGLCVSDPHNATAARFHRGTCTDKNWKSSNCPRECLDIDNNGVPVYSCNQTNTDSYCCFDNCKCSSQFETFSFTTAELYTLTIIGESFTNTHTSTSATSLVTASNSATVSQPSSSSVQTTGSATAGAVKATASSGATEQKSSPNSTAIGVGVGVGVGGAALLAAAAFFFWRRKRANKARYQEPGTLYNPSEAPTNEYCPPAQKHPSSENAASEPHAFEMSADNHHHPVELPAADAMAKQTK</sequence>
<evidence type="ECO:0000313" key="2">
    <source>
        <dbReference type="Proteomes" id="UP000799755"/>
    </source>
</evidence>
<dbReference type="EMBL" id="MU003494">
    <property type="protein sequence ID" value="KAF2476426.1"/>
    <property type="molecule type" value="Genomic_DNA"/>
</dbReference>